<protein>
    <submittedName>
        <fullName evidence="4">Mycofactocin system transcriptional regulator</fullName>
    </submittedName>
</protein>
<evidence type="ECO:0000256" key="1">
    <source>
        <dbReference type="ARBA" id="ARBA00023125"/>
    </source>
</evidence>
<feature type="DNA-binding region" description="H-T-H motif" evidence="2">
    <location>
        <begin position="29"/>
        <end position="48"/>
    </location>
</feature>
<accession>A0A173VWW6</accession>
<proteinExistence type="predicted"/>
<dbReference type="PROSITE" id="PS50977">
    <property type="entry name" value="HTH_TETR_2"/>
    <property type="match status" value="1"/>
</dbReference>
<dbReference type="Proteomes" id="UP000095591">
    <property type="component" value="Unassembled WGS sequence"/>
</dbReference>
<dbReference type="Gene3D" id="1.10.357.10">
    <property type="entry name" value="Tetracycline Repressor, domain 2"/>
    <property type="match status" value="1"/>
</dbReference>
<dbReference type="PANTHER" id="PTHR43479:SF11">
    <property type="entry name" value="ACREF_ENVCD OPERON REPRESSOR-RELATED"/>
    <property type="match status" value="1"/>
</dbReference>
<keyword evidence="1 2" id="KW-0238">DNA-binding</keyword>
<dbReference type="SUPFAM" id="SSF46689">
    <property type="entry name" value="Homeodomain-like"/>
    <property type="match status" value="1"/>
</dbReference>
<name>A0A173VWW6_PARDI</name>
<evidence type="ECO:0000313" key="5">
    <source>
        <dbReference type="Proteomes" id="UP000095591"/>
    </source>
</evidence>
<dbReference type="InterPro" id="IPR009057">
    <property type="entry name" value="Homeodomain-like_sf"/>
</dbReference>
<dbReference type="InterPro" id="IPR001647">
    <property type="entry name" value="HTH_TetR"/>
</dbReference>
<organism evidence="4 5">
    <name type="scientific">Parabacteroides distasonis</name>
    <dbReference type="NCBI Taxonomy" id="823"/>
    <lineage>
        <taxon>Bacteria</taxon>
        <taxon>Pseudomonadati</taxon>
        <taxon>Bacteroidota</taxon>
        <taxon>Bacteroidia</taxon>
        <taxon>Bacteroidales</taxon>
        <taxon>Tannerellaceae</taxon>
        <taxon>Parabacteroides</taxon>
    </lineage>
</organism>
<dbReference type="InterPro" id="IPR050624">
    <property type="entry name" value="HTH-type_Tx_Regulator"/>
</dbReference>
<dbReference type="Pfam" id="PF00440">
    <property type="entry name" value="TetR_N"/>
    <property type="match status" value="1"/>
</dbReference>
<dbReference type="AlphaFoldDB" id="A0A173VWW6"/>
<reference evidence="4 5" key="1">
    <citation type="submission" date="2015-09" db="EMBL/GenBank/DDBJ databases">
        <authorList>
            <consortium name="Pathogen Informatics"/>
        </authorList>
    </citation>
    <scope>NUCLEOTIDE SEQUENCE [LARGE SCALE GENOMIC DNA]</scope>
    <source>
        <strain evidence="4 5">2789STDY5608872</strain>
    </source>
</reference>
<dbReference type="GO" id="GO:0003677">
    <property type="term" value="F:DNA binding"/>
    <property type="evidence" value="ECO:0007669"/>
    <property type="project" value="UniProtKB-UniRule"/>
</dbReference>
<evidence type="ECO:0000313" key="4">
    <source>
        <dbReference type="EMBL" id="CUN31701.1"/>
    </source>
</evidence>
<evidence type="ECO:0000259" key="3">
    <source>
        <dbReference type="PROSITE" id="PS50977"/>
    </source>
</evidence>
<dbReference type="EMBL" id="CYXP01000010">
    <property type="protein sequence ID" value="CUN31701.1"/>
    <property type="molecule type" value="Genomic_DNA"/>
</dbReference>
<gene>
    <name evidence="4" type="ORF">ERS852429_03805</name>
</gene>
<evidence type="ECO:0000256" key="2">
    <source>
        <dbReference type="PROSITE-ProRule" id="PRU00335"/>
    </source>
</evidence>
<feature type="domain" description="HTH tetR-type" evidence="3">
    <location>
        <begin position="6"/>
        <end position="66"/>
    </location>
</feature>
<sequence length="246" mass="29106">MQTTKEYIRKQLQKTACDAFLRKGFKAVSMREISSLSGIGLSNIYNYYPSKNDLLAVVLSPLLKKMNSLLDNHNRNENLSLEVFVSEEYHRKYVLEVMDIITCYRKELKLLFLNTQGSRFEDYSERWIDKSTAIGEKYMERMKILYPDLHTNISLFFIHFTSSWWINMMREVALHEELSHEEIERFIREFVHYSTGGWKKLMKVDDEGRTTEGGIISFDSEKILDKEQVITKYESNERKHSQAVEV</sequence>
<dbReference type="PANTHER" id="PTHR43479">
    <property type="entry name" value="ACREF/ENVCD OPERON REPRESSOR-RELATED"/>
    <property type="match status" value="1"/>
</dbReference>